<accession>A0A1J1HIK3</accession>
<dbReference type="SUPFAM" id="SSF103473">
    <property type="entry name" value="MFS general substrate transporter"/>
    <property type="match status" value="1"/>
</dbReference>
<dbReference type="PANTHER" id="PTHR23511:SF37">
    <property type="entry name" value="MAJOR FACILITATOR SUPERFAMILY (MFS) PROFILE DOMAIN-CONTAINING PROTEIN-RELATED"/>
    <property type="match status" value="1"/>
</dbReference>
<sequence length="506" mass="56808">MKAEVDAVDLDIKTNQIENVVDFDEALSKLGISFVFPVAECDLRLTTQHKGIISSISSIGIIVSSHMWGFLADTKGRKNVIIPTLVLSFIASLLSSLSTNFTLLVVFRFFSGFFVAGSSATIYAYLGEFHSSKNRSMVLMGASFIYGVACNYMPILGFLVLNRTFHYRIPILNIDFKPWRFYLLSCGLPSLLCAIVLLFLPESPKFIFSKGDEEETLNILKRIYKINNPKSTSDYNVTRVVEDLEFIENDSKEIRNVSKNPFMMLWNQTSLLFSKNNIKKTVLICLMQCMLFGSCHGLYMFFPEIVDKITSYSNQFPSERATICEVLLIENELTLNVTKYAVALKNVQACSEIFEVSTFGHSLVMELLYMFGFLIITFIINRISKLTILTMISFGCGGFGFATQIVTLPILSIYFYVLFMLTFLAVNVINATTIDLFPTNLRGMAINLAMMFGRIGSVLGTNMVGTMLDQYCKSTFALSAGLMVLSGVLAFFIPKIRRIDGRKNTN</sequence>
<feature type="transmembrane region" description="Helical" evidence="7">
    <location>
        <begin position="444"/>
        <end position="464"/>
    </location>
</feature>
<feature type="transmembrane region" description="Helical" evidence="7">
    <location>
        <begin position="363"/>
        <end position="381"/>
    </location>
</feature>
<feature type="transmembrane region" description="Helical" evidence="7">
    <location>
        <begin position="105"/>
        <end position="126"/>
    </location>
</feature>
<feature type="domain" description="Major facilitator superfamily (MFS) profile" evidence="8">
    <location>
        <begin position="1"/>
        <end position="498"/>
    </location>
</feature>
<dbReference type="InterPro" id="IPR005828">
    <property type="entry name" value="MFS_sugar_transport-like"/>
</dbReference>
<keyword evidence="4 7" id="KW-0812">Transmembrane</keyword>
<name>A0A1J1HIK3_9DIPT</name>
<evidence type="ECO:0000256" key="5">
    <source>
        <dbReference type="ARBA" id="ARBA00022989"/>
    </source>
</evidence>
<feature type="transmembrane region" description="Helical" evidence="7">
    <location>
        <begin position="52"/>
        <end position="71"/>
    </location>
</feature>
<evidence type="ECO:0000256" key="6">
    <source>
        <dbReference type="ARBA" id="ARBA00023136"/>
    </source>
</evidence>
<dbReference type="GO" id="GO:0016020">
    <property type="term" value="C:membrane"/>
    <property type="evidence" value="ECO:0007669"/>
    <property type="project" value="UniProtKB-SubCell"/>
</dbReference>
<evidence type="ECO:0000259" key="8">
    <source>
        <dbReference type="PROSITE" id="PS50850"/>
    </source>
</evidence>
<protein>
    <submittedName>
        <fullName evidence="9">CLUMA_CG000146, isoform A</fullName>
    </submittedName>
</protein>
<evidence type="ECO:0000256" key="7">
    <source>
        <dbReference type="SAM" id="Phobius"/>
    </source>
</evidence>
<evidence type="ECO:0000256" key="1">
    <source>
        <dbReference type="ARBA" id="ARBA00004141"/>
    </source>
</evidence>
<evidence type="ECO:0000313" key="9">
    <source>
        <dbReference type="EMBL" id="CRK86302.1"/>
    </source>
</evidence>
<organism evidence="9 10">
    <name type="scientific">Clunio marinus</name>
    <dbReference type="NCBI Taxonomy" id="568069"/>
    <lineage>
        <taxon>Eukaryota</taxon>
        <taxon>Metazoa</taxon>
        <taxon>Ecdysozoa</taxon>
        <taxon>Arthropoda</taxon>
        <taxon>Hexapoda</taxon>
        <taxon>Insecta</taxon>
        <taxon>Pterygota</taxon>
        <taxon>Neoptera</taxon>
        <taxon>Endopterygota</taxon>
        <taxon>Diptera</taxon>
        <taxon>Nematocera</taxon>
        <taxon>Chironomoidea</taxon>
        <taxon>Chironomidae</taxon>
        <taxon>Clunio</taxon>
    </lineage>
</organism>
<feature type="transmembrane region" description="Helical" evidence="7">
    <location>
        <begin position="181"/>
        <end position="200"/>
    </location>
</feature>
<comment type="subcellular location">
    <subcellularLocation>
        <location evidence="1">Membrane</location>
        <topology evidence="1">Multi-pass membrane protein</topology>
    </subcellularLocation>
</comment>
<dbReference type="Gene3D" id="1.20.1250.20">
    <property type="entry name" value="MFS general substrate transporter like domains"/>
    <property type="match status" value="1"/>
</dbReference>
<dbReference type="AlphaFoldDB" id="A0A1J1HIK3"/>
<evidence type="ECO:0000256" key="3">
    <source>
        <dbReference type="ARBA" id="ARBA00022448"/>
    </source>
</evidence>
<dbReference type="GO" id="GO:0022857">
    <property type="term" value="F:transmembrane transporter activity"/>
    <property type="evidence" value="ECO:0007669"/>
    <property type="project" value="InterPro"/>
</dbReference>
<keyword evidence="5 7" id="KW-1133">Transmembrane helix</keyword>
<evidence type="ECO:0000313" key="10">
    <source>
        <dbReference type="Proteomes" id="UP000183832"/>
    </source>
</evidence>
<dbReference type="PANTHER" id="PTHR23511">
    <property type="entry name" value="SYNAPTIC VESICLE GLYCOPROTEIN 2"/>
    <property type="match status" value="1"/>
</dbReference>
<dbReference type="InterPro" id="IPR020846">
    <property type="entry name" value="MFS_dom"/>
</dbReference>
<gene>
    <name evidence="9" type="ORF">CLUMA_CG000146</name>
</gene>
<feature type="transmembrane region" description="Helical" evidence="7">
    <location>
        <begin position="138"/>
        <end position="161"/>
    </location>
</feature>
<reference evidence="9 10" key="1">
    <citation type="submission" date="2015-04" db="EMBL/GenBank/DDBJ databases">
        <authorList>
            <person name="Syromyatnikov M.Y."/>
            <person name="Popov V.N."/>
        </authorList>
    </citation>
    <scope>NUCLEOTIDE SEQUENCE [LARGE SCALE GENOMIC DNA]</scope>
</reference>
<dbReference type="EMBL" id="CVRI01000001">
    <property type="protein sequence ID" value="CRK86302.1"/>
    <property type="molecule type" value="Genomic_DNA"/>
</dbReference>
<evidence type="ECO:0000256" key="4">
    <source>
        <dbReference type="ARBA" id="ARBA00022692"/>
    </source>
</evidence>
<feature type="transmembrane region" description="Helical" evidence="7">
    <location>
        <begin position="476"/>
        <end position="493"/>
    </location>
</feature>
<comment type="similarity">
    <text evidence="2">Belongs to the major facilitator superfamily.</text>
</comment>
<dbReference type="OrthoDB" id="10262656at2759"/>
<keyword evidence="6 7" id="KW-0472">Membrane</keyword>
<feature type="transmembrane region" description="Helical" evidence="7">
    <location>
        <begin position="80"/>
        <end position="99"/>
    </location>
</feature>
<dbReference type="STRING" id="568069.A0A1J1HIK3"/>
<dbReference type="InterPro" id="IPR036259">
    <property type="entry name" value="MFS_trans_sf"/>
</dbReference>
<dbReference type="Proteomes" id="UP000183832">
    <property type="component" value="Unassembled WGS sequence"/>
</dbReference>
<feature type="transmembrane region" description="Helical" evidence="7">
    <location>
        <begin position="413"/>
        <end position="432"/>
    </location>
</feature>
<evidence type="ECO:0000256" key="2">
    <source>
        <dbReference type="ARBA" id="ARBA00008335"/>
    </source>
</evidence>
<keyword evidence="10" id="KW-1185">Reference proteome</keyword>
<dbReference type="PROSITE" id="PS50850">
    <property type="entry name" value="MFS"/>
    <property type="match status" value="1"/>
</dbReference>
<proteinExistence type="inferred from homology"/>
<feature type="transmembrane region" description="Helical" evidence="7">
    <location>
        <begin position="388"/>
        <end position="407"/>
    </location>
</feature>
<dbReference type="Pfam" id="PF00083">
    <property type="entry name" value="Sugar_tr"/>
    <property type="match status" value="1"/>
</dbReference>
<keyword evidence="3" id="KW-0813">Transport</keyword>